<dbReference type="PANTHER" id="PTHR30204">
    <property type="entry name" value="REDOX-CYCLING DRUG-SENSING TRANSCRIPTIONAL ACTIVATOR SOXR"/>
    <property type="match status" value="1"/>
</dbReference>
<evidence type="ECO:0000256" key="4">
    <source>
        <dbReference type="ARBA" id="ARBA00023163"/>
    </source>
</evidence>
<keyword evidence="3" id="KW-0238">DNA-binding</keyword>
<dbReference type="SMART" id="SM00422">
    <property type="entry name" value="HTH_MERR"/>
    <property type="match status" value="1"/>
</dbReference>
<dbReference type="InterPro" id="IPR000551">
    <property type="entry name" value="MerR-type_HTH_dom"/>
</dbReference>
<feature type="domain" description="Clp R" evidence="7">
    <location>
        <begin position="300"/>
        <end position="448"/>
    </location>
</feature>
<dbReference type="SUPFAM" id="SSF46955">
    <property type="entry name" value="Putative DNA-binding domain"/>
    <property type="match status" value="1"/>
</dbReference>
<keyword evidence="1" id="KW-0678">Repressor</keyword>
<sequence length="451" mass="49392">MDFSIGEFSAVSGLPPQTLRFYHSQGLLVPASVDEQTGYRSYGMHQVEQAVLVTTLRQAGLAVRDVRRALDNLDRAGAMLHDHAEAVERRRRREDQAIGEARSLLTSWPEVRTDRFAGQVVLSAPVPHAEAGTREGHVVDERWYDWDRAHRSFHDTVRRLRGVAAARGLEQTGTAWKTPAAETPRQSADSMTADGPHWLAKLPVLTADADSVAGALPPGVEVQSWPGRDELGIRMPGPATTAKYSMALSRLVTHHLDGVFPDLGPGGPRLVVHDDAFELFVRSVPVDEEEFPMIKGFAGADRFTDRAKRVVALAQDEARMLDHDHVGPEHVLLALLSEGNGVAPQVLESLGITLEALREQVERIVRRGRRAPSGDVPLGPRAREVLERSLDEAQRIGQSYVGTEHVLLSLVRAGEGEGEGETVATQALVGLGVDPDRVSREVRQLLTTFRS</sequence>
<evidence type="ECO:0000256" key="3">
    <source>
        <dbReference type="ARBA" id="ARBA00023125"/>
    </source>
</evidence>
<dbReference type="Proteomes" id="UP001296706">
    <property type="component" value="Unassembled WGS sequence"/>
</dbReference>
<dbReference type="Gene3D" id="1.10.1660.10">
    <property type="match status" value="1"/>
</dbReference>
<keyword evidence="4" id="KW-0804">Transcription</keyword>
<gene>
    <name evidence="8" type="ORF">HF577_11870</name>
</gene>
<dbReference type="PROSITE" id="PS51903">
    <property type="entry name" value="CLP_R"/>
    <property type="match status" value="1"/>
</dbReference>
<evidence type="ECO:0000259" key="6">
    <source>
        <dbReference type="PROSITE" id="PS50937"/>
    </source>
</evidence>
<comment type="caution">
    <text evidence="8">The sequence shown here is derived from an EMBL/GenBank/DDBJ whole genome shotgun (WGS) entry which is preliminary data.</text>
</comment>
<evidence type="ECO:0000256" key="2">
    <source>
        <dbReference type="ARBA" id="ARBA00023015"/>
    </source>
</evidence>
<proteinExistence type="predicted"/>
<evidence type="ECO:0000259" key="7">
    <source>
        <dbReference type="PROSITE" id="PS51903"/>
    </source>
</evidence>
<evidence type="ECO:0000256" key="1">
    <source>
        <dbReference type="ARBA" id="ARBA00022491"/>
    </source>
</evidence>
<evidence type="ECO:0000313" key="9">
    <source>
        <dbReference type="Proteomes" id="UP001296706"/>
    </source>
</evidence>
<dbReference type="Pfam" id="PF02861">
    <property type="entry name" value="Clp_N"/>
    <property type="match status" value="1"/>
</dbReference>
<protein>
    <submittedName>
        <fullName evidence="8">MerR family transcriptional regulator</fullName>
    </submittedName>
</protein>
<name>A0ABX1RBJ4_9PSEU</name>
<evidence type="ECO:0000313" key="8">
    <source>
        <dbReference type="EMBL" id="NMH77777.1"/>
    </source>
</evidence>
<organism evidence="8 9">
    <name type="scientific">Pseudonocardia xinjiangensis</name>
    <dbReference type="NCBI Taxonomy" id="75289"/>
    <lineage>
        <taxon>Bacteria</taxon>
        <taxon>Bacillati</taxon>
        <taxon>Actinomycetota</taxon>
        <taxon>Actinomycetes</taxon>
        <taxon>Pseudonocardiales</taxon>
        <taxon>Pseudonocardiaceae</taxon>
        <taxon>Pseudonocardia</taxon>
    </lineage>
</organism>
<dbReference type="PROSITE" id="PS50937">
    <property type="entry name" value="HTH_MERR_2"/>
    <property type="match status" value="1"/>
</dbReference>
<dbReference type="EMBL" id="JAAXKY010000030">
    <property type="protein sequence ID" value="NMH77777.1"/>
    <property type="molecule type" value="Genomic_DNA"/>
</dbReference>
<dbReference type="RefSeq" id="WP_169395856.1">
    <property type="nucleotide sequence ID" value="NZ_BAAAJH010000013.1"/>
</dbReference>
<dbReference type="Pfam" id="PF13411">
    <property type="entry name" value="MerR_1"/>
    <property type="match status" value="1"/>
</dbReference>
<feature type="domain" description="HTH merR-type" evidence="6">
    <location>
        <begin position="1"/>
        <end position="72"/>
    </location>
</feature>
<accession>A0ABX1RBJ4</accession>
<keyword evidence="9" id="KW-1185">Reference proteome</keyword>
<dbReference type="InterPro" id="IPR009061">
    <property type="entry name" value="DNA-bd_dom_put_sf"/>
</dbReference>
<dbReference type="Gene3D" id="1.10.1780.10">
    <property type="entry name" value="Clp, N-terminal domain"/>
    <property type="match status" value="1"/>
</dbReference>
<keyword evidence="5" id="KW-0677">Repeat</keyword>
<keyword evidence="2" id="KW-0805">Transcription regulation</keyword>
<evidence type="ECO:0000256" key="5">
    <source>
        <dbReference type="PROSITE-ProRule" id="PRU01251"/>
    </source>
</evidence>
<dbReference type="SUPFAM" id="SSF81923">
    <property type="entry name" value="Double Clp-N motif"/>
    <property type="match status" value="1"/>
</dbReference>
<dbReference type="PANTHER" id="PTHR30204:SF69">
    <property type="entry name" value="MERR-FAMILY TRANSCRIPTIONAL REGULATOR"/>
    <property type="match status" value="1"/>
</dbReference>
<dbReference type="InterPro" id="IPR004176">
    <property type="entry name" value="Clp_R_N"/>
</dbReference>
<reference evidence="8 9" key="1">
    <citation type="submission" date="2020-04" db="EMBL/GenBank/DDBJ databases">
        <authorList>
            <person name="Klaysubun C."/>
            <person name="Duangmal K."/>
            <person name="Lipun K."/>
        </authorList>
    </citation>
    <scope>NUCLEOTIDE SEQUENCE [LARGE SCALE GENOMIC DNA]</scope>
    <source>
        <strain evidence="8 9">JCM 11839</strain>
    </source>
</reference>
<dbReference type="InterPro" id="IPR047057">
    <property type="entry name" value="MerR_fam"/>
</dbReference>
<dbReference type="InterPro" id="IPR036628">
    <property type="entry name" value="Clp_N_dom_sf"/>
</dbReference>